<dbReference type="Proteomes" id="UP000014500">
    <property type="component" value="Unassembled WGS sequence"/>
</dbReference>
<dbReference type="InterPro" id="IPR008936">
    <property type="entry name" value="Rho_GTPase_activation_prot"/>
</dbReference>
<organism evidence="4 5">
    <name type="scientific">Strigamia maritima</name>
    <name type="common">European centipede</name>
    <name type="synonym">Geophilus maritimus</name>
    <dbReference type="NCBI Taxonomy" id="126957"/>
    <lineage>
        <taxon>Eukaryota</taxon>
        <taxon>Metazoa</taxon>
        <taxon>Ecdysozoa</taxon>
        <taxon>Arthropoda</taxon>
        <taxon>Myriapoda</taxon>
        <taxon>Chilopoda</taxon>
        <taxon>Pleurostigmophora</taxon>
        <taxon>Geophilomorpha</taxon>
        <taxon>Linotaeniidae</taxon>
        <taxon>Strigamia</taxon>
    </lineage>
</organism>
<dbReference type="PANTHER" id="PTHR12635">
    <property type="entry name" value="RHO-GTPASE-ACTIVATING PROTEIN 6 FAMILY MEMBER"/>
    <property type="match status" value="1"/>
</dbReference>
<proteinExistence type="predicted"/>
<name>T1JCG3_STRMM</name>
<sequence>MEPSRRSLAPAKERHWINHGCRQVVLPDSELTSLTESERAAIRQLALVKLKALNLGCQINPPKGNNNDKVGSQVFGVPLAVCCRQESADSHQIQRSHSTSVDDLTRARHNIGRSGSQVSLTYYLDSRENEKIAREKTPSCESLNTESFKQRVFPELSKLNSSSSELEINLSRNPQVPEIANMCFRHLENFGLNTFGIFRVGSSKKRVRQLREDFDSGKITELNRHHCPHDVAALLKQYFRDLPEPLLTRELYPVFIATQKVCNRKHQIEALRYLIQLLPSPNCDTLHALLQFLSKVAVNSEDHISSSGEKMFGNKMNSTNLATLFGPNVLHTVKGGAAVDREFVVLASSRADERIDVISAVKTMIDNTKALFHVPSEQLHETYLSLLDRKPEVVEHLLNVRSGLTEIDVDFDTSSSQLEGTDTSLSASPSTERLSSGSSAKKDPSPPSESPAKTSEKSSIGLFRRREKSATPDPEGKSRRSRKTNDEEANTGSSSIISSRWFRRRERSKTSETATNSQDSDKKGRRRRDVSPSSKQRPLSVQQQQVSVVTIRRQEQRLSVPDIRRPNRRLSSSDVPESSSVISASLTLRVPAALQMDDRDIPYIEDAMQPDQEMMEFVSRRYEKRLSYPTTVNMKTTHRSQDSVLSSEGGSSFSGESPSNLRHTPSSDMGCVSASGGSTPLSSSSPPPPVWQHSHSVPASPRTSPANRRYSRQEKRRLSGVRGSNEKINWGNEAVWKRWEIIASEHTETDNAISLNLVAPSASANKRYSPLALSKP</sequence>
<dbReference type="EnsemblMetazoa" id="SMAR011474-RA">
    <property type="protein sequence ID" value="SMAR011474-PA"/>
    <property type="gene ID" value="SMAR011474"/>
</dbReference>
<dbReference type="PhylomeDB" id="T1JCG3"/>
<dbReference type="InterPro" id="IPR037863">
    <property type="entry name" value="RHOGAP6/36"/>
</dbReference>
<keyword evidence="5" id="KW-1185">Reference proteome</keyword>
<reference evidence="5" key="1">
    <citation type="submission" date="2011-05" db="EMBL/GenBank/DDBJ databases">
        <authorList>
            <person name="Richards S.R."/>
            <person name="Qu J."/>
            <person name="Jiang H."/>
            <person name="Jhangiani S.N."/>
            <person name="Agravi P."/>
            <person name="Goodspeed R."/>
            <person name="Gross S."/>
            <person name="Mandapat C."/>
            <person name="Jackson L."/>
            <person name="Mathew T."/>
            <person name="Pu L."/>
            <person name="Thornton R."/>
            <person name="Saada N."/>
            <person name="Wilczek-Boney K.B."/>
            <person name="Lee S."/>
            <person name="Kovar C."/>
            <person name="Wu Y."/>
            <person name="Scherer S.E."/>
            <person name="Worley K.C."/>
            <person name="Muzny D.M."/>
            <person name="Gibbs R."/>
        </authorList>
    </citation>
    <scope>NUCLEOTIDE SEQUENCE</scope>
    <source>
        <strain evidence="5">Brora</strain>
    </source>
</reference>
<dbReference type="GO" id="GO:0005096">
    <property type="term" value="F:GTPase activator activity"/>
    <property type="evidence" value="ECO:0007669"/>
    <property type="project" value="UniProtKB-KW"/>
</dbReference>
<feature type="domain" description="Rho-GAP" evidence="3">
    <location>
        <begin position="164"/>
        <end position="372"/>
    </location>
</feature>
<dbReference type="PROSITE" id="PS50238">
    <property type="entry name" value="RHOGAP"/>
    <property type="match status" value="1"/>
</dbReference>
<dbReference type="PANTHER" id="PTHR12635:SF7">
    <property type="entry name" value="RHO GTPASE ACTIVATING PROTEIN 6-RELATED"/>
    <property type="match status" value="1"/>
</dbReference>
<feature type="compositionally biased region" description="Low complexity" evidence="2">
    <location>
        <begin position="572"/>
        <end position="581"/>
    </location>
</feature>
<dbReference type="GO" id="GO:0007165">
    <property type="term" value="P:signal transduction"/>
    <property type="evidence" value="ECO:0007669"/>
    <property type="project" value="InterPro"/>
</dbReference>
<dbReference type="HOGENOM" id="CLU_360701_0_0_1"/>
<evidence type="ECO:0000313" key="5">
    <source>
        <dbReference type="Proteomes" id="UP000014500"/>
    </source>
</evidence>
<dbReference type="eggNOG" id="KOG2710">
    <property type="taxonomic scope" value="Eukaryota"/>
</dbReference>
<evidence type="ECO:0000259" key="3">
    <source>
        <dbReference type="PROSITE" id="PS50238"/>
    </source>
</evidence>
<feature type="region of interest" description="Disordered" evidence="2">
    <location>
        <begin position="414"/>
        <end position="581"/>
    </location>
</feature>
<evidence type="ECO:0000256" key="1">
    <source>
        <dbReference type="ARBA" id="ARBA00022468"/>
    </source>
</evidence>
<dbReference type="OMA" id="DSHIGCK"/>
<keyword evidence="1" id="KW-0343">GTPase activation</keyword>
<evidence type="ECO:0000313" key="4">
    <source>
        <dbReference type="EnsemblMetazoa" id="SMAR011474-PA"/>
    </source>
</evidence>
<reference evidence="4" key="2">
    <citation type="submission" date="2015-02" db="UniProtKB">
        <authorList>
            <consortium name="EnsemblMetazoa"/>
        </authorList>
    </citation>
    <scope>IDENTIFICATION</scope>
</reference>
<dbReference type="STRING" id="126957.T1JCG3"/>
<dbReference type="EMBL" id="JH432064">
    <property type="status" value="NOT_ANNOTATED_CDS"/>
    <property type="molecule type" value="Genomic_DNA"/>
</dbReference>
<dbReference type="SUPFAM" id="SSF48350">
    <property type="entry name" value="GTPase activation domain, GAP"/>
    <property type="match status" value="1"/>
</dbReference>
<dbReference type="InterPro" id="IPR000198">
    <property type="entry name" value="RhoGAP_dom"/>
</dbReference>
<feature type="compositionally biased region" description="Low complexity" evidence="2">
    <location>
        <begin position="642"/>
        <end position="659"/>
    </location>
</feature>
<protein>
    <recommendedName>
        <fullName evidence="3">Rho-GAP domain-containing protein</fullName>
    </recommendedName>
</protein>
<feature type="compositionally biased region" description="Low complexity" evidence="2">
    <location>
        <begin position="540"/>
        <end position="549"/>
    </location>
</feature>
<feature type="region of interest" description="Disordered" evidence="2">
    <location>
        <begin position="632"/>
        <end position="722"/>
    </location>
</feature>
<dbReference type="SMART" id="SM00324">
    <property type="entry name" value="RhoGAP"/>
    <property type="match status" value="1"/>
</dbReference>
<feature type="compositionally biased region" description="Polar residues" evidence="2">
    <location>
        <begin position="414"/>
        <end position="439"/>
    </location>
</feature>
<feature type="compositionally biased region" description="Low complexity" evidence="2">
    <location>
        <begin position="673"/>
        <end position="684"/>
    </location>
</feature>
<evidence type="ECO:0000256" key="2">
    <source>
        <dbReference type="SAM" id="MobiDB-lite"/>
    </source>
</evidence>
<dbReference type="AlphaFoldDB" id="T1JCG3"/>
<feature type="compositionally biased region" description="Basic and acidic residues" evidence="2">
    <location>
        <begin position="468"/>
        <end position="486"/>
    </location>
</feature>
<dbReference type="Pfam" id="PF00620">
    <property type="entry name" value="RhoGAP"/>
    <property type="match status" value="1"/>
</dbReference>
<accession>T1JCG3</accession>
<dbReference type="Gene3D" id="1.10.555.10">
    <property type="entry name" value="Rho GTPase activation protein"/>
    <property type="match status" value="1"/>
</dbReference>